<proteinExistence type="predicted"/>
<dbReference type="Proteomes" id="UP000198403">
    <property type="component" value="Unassembled WGS sequence"/>
</dbReference>
<evidence type="ECO:0000259" key="2">
    <source>
        <dbReference type="PROSITE" id="PS50975"/>
    </source>
</evidence>
<dbReference type="PANTHER" id="PTHR42793">
    <property type="entry name" value="COA BINDING DOMAIN CONTAINING PROTEIN"/>
    <property type="match status" value="1"/>
</dbReference>
<dbReference type="Gene3D" id="3.30.470.20">
    <property type="entry name" value="ATP-grasp fold, B domain"/>
    <property type="match status" value="1"/>
</dbReference>
<dbReference type="RefSeq" id="WP_089337453.1">
    <property type="nucleotide sequence ID" value="NZ_FZNO01000017.1"/>
</dbReference>
<dbReference type="Pfam" id="PF13380">
    <property type="entry name" value="CoA_binding_2"/>
    <property type="match status" value="1"/>
</dbReference>
<dbReference type="InterPro" id="IPR003781">
    <property type="entry name" value="CoA-bd"/>
</dbReference>
<dbReference type="GO" id="GO:0046872">
    <property type="term" value="F:metal ion binding"/>
    <property type="evidence" value="ECO:0007669"/>
    <property type="project" value="InterPro"/>
</dbReference>
<keyword evidence="1" id="KW-0067">ATP-binding</keyword>
<gene>
    <name evidence="3" type="ORF">SAMN06272737_11753</name>
</gene>
<dbReference type="Pfam" id="PF13549">
    <property type="entry name" value="ATP-grasp_5"/>
    <property type="match status" value="1"/>
</dbReference>
<dbReference type="OrthoDB" id="190266at2"/>
<reference evidence="3 4" key="1">
    <citation type="submission" date="2017-06" db="EMBL/GenBank/DDBJ databases">
        <authorList>
            <person name="Kim H.J."/>
            <person name="Triplett B.A."/>
        </authorList>
    </citation>
    <scope>NUCLEOTIDE SEQUENCE [LARGE SCALE GENOMIC DNA]</scope>
    <source>
        <strain evidence="3 4">DSM 44272</strain>
    </source>
</reference>
<name>A0A238Y2M3_9ACTN</name>
<dbReference type="EMBL" id="FZNO01000017">
    <property type="protein sequence ID" value="SNR65260.1"/>
    <property type="molecule type" value="Genomic_DNA"/>
</dbReference>
<dbReference type="Gene3D" id="3.30.1490.20">
    <property type="entry name" value="ATP-grasp fold, A domain"/>
    <property type="match status" value="1"/>
</dbReference>
<accession>A0A238Y2M3</accession>
<dbReference type="PANTHER" id="PTHR42793:SF4">
    <property type="entry name" value="BLL6376 PROTEIN"/>
    <property type="match status" value="1"/>
</dbReference>
<dbReference type="SMART" id="SM00881">
    <property type="entry name" value="CoA_binding"/>
    <property type="match status" value="1"/>
</dbReference>
<dbReference type="AlphaFoldDB" id="A0A238Y2M3"/>
<sequence>MNSASYEAFMQPRSVAIIGASDDGQKTGGRTLRYLDKYGYEGEVHPINPRRPTVQGKQAYPDLTAVGRPVDLAVIVTPAEHSVAALESCVAAEVPAVIMISSGFAELNAEGAQRQRELEAVLRGSSTRVLGPNCVGLVSVRSRLAATINTGMDQDRFDLRDGGIAFLTQSGAMGAFVFNMSQTRRVGLGSLISTGNEMDISFPEMMHALLDDPKVTGVAGYIEGIRDGEAFAGALRHAQEVGKPLAFLKVGRSPLGVEAIASHTGALAGTDAVYTGVFEQYGVTRIWGVEALADWAQMVDLARPPAGNRLSVTTTSGGGGVLVADHCTDLGISMATWEGEWQQKLAGALPEYLSARNPIDMAGTGGSSEALREVLALMGEHPGTDVAMVLIGNLDKEEDPLIEVLDEAHRSMDKPLVVVWVGGSGRPVVELTSRGVPAYTDPGRALQALSGLMAAHRAAGRPPAAAPPVDTGRRAQARALLAEARQAGLGVLDEFRAKKLLGLYGVPVVQEAVAQDPDHAAAEAAWLGFPVAVKLLADDVAHKSELGGVLLGLSSADEVSVAAKDMLARLPREVAEGARLLVQPMVAPGLEMLLGIKRDEAFGPVLVLGLGGTWTEVLEDVQLRLPPVSPEDVTDALSRLRSARLLGPFRGAPARDQEAVVAAAQALAELALELGDEIAELDINPLIVGARGDGACAVDAVVIPRAAAVPSDH</sequence>
<dbReference type="InterPro" id="IPR011761">
    <property type="entry name" value="ATP-grasp"/>
</dbReference>
<dbReference type="Gene3D" id="3.40.50.261">
    <property type="entry name" value="Succinyl-CoA synthetase domains"/>
    <property type="match status" value="2"/>
</dbReference>
<keyword evidence="4" id="KW-1185">Reference proteome</keyword>
<dbReference type="InterPro" id="IPR036291">
    <property type="entry name" value="NAD(P)-bd_dom_sf"/>
</dbReference>
<dbReference type="InterPro" id="IPR032875">
    <property type="entry name" value="Succ_CoA_lig_flav_dom"/>
</dbReference>
<dbReference type="InterPro" id="IPR016102">
    <property type="entry name" value="Succinyl-CoA_synth-like"/>
</dbReference>
<protein>
    <submittedName>
        <fullName evidence="3">Acyl-CoA synthetase (NDP forming)</fullName>
    </submittedName>
</protein>
<organism evidence="3 4">
    <name type="scientific">Blastococcus mobilis</name>
    <dbReference type="NCBI Taxonomy" id="1938746"/>
    <lineage>
        <taxon>Bacteria</taxon>
        <taxon>Bacillati</taxon>
        <taxon>Actinomycetota</taxon>
        <taxon>Actinomycetes</taxon>
        <taxon>Geodermatophilales</taxon>
        <taxon>Geodermatophilaceae</taxon>
        <taxon>Blastococcus</taxon>
    </lineage>
</organism>
<dbReference type="Gene3D" id="3.40.50.720">
    <property type="entry name" value="NAD(P)-binding Rossmann-like Domain"/>
    <property type="match status" value="1"/>
</dbReference>
<evidence type="ECO:0000313" key="4">
    <source>
        <dbReference type="Proteomes" id="UP000198403"/>
    </source>
</evidence>
<evidence type="ECO:0000313" key="3">
    <source>
        <dbReference type="EMBL" id="SNR65260.1"/>
    </source>
</evidence>
<dbReference type="SUPFAM" id="SSF56059">
    <property type="entry name" value="Glutathione synthetase ATP-binding domain-like"/>
    <property type="match status" value="1"/>
</dbReference>
<dbReference type="SUPFAM" id="SSF51735">
    <property type="entry name" value="NAD(P)-binding Rossmann-fold domains"/>
    <property type="match status" value="1"/>
</dbReference>
<evidence type="ECO:0000256" key="1">
    <source>
        <dbReference type="PROSITE-ProRule" id="PRU00409"/>
    </source>
</evidence>
<dbReference type="PROSITE" id="PS50975">
    <property type="entry name" value="ATP_GRASP"/>
    <property type="match status" value="1"/>
</dbReference>
<dbReference type="Pfam" id="PF13607">
    <property type="entry name" value="Succ_CoA_lig"/>
    <property type="match status" value="1"/>
</dbReference>
<dbReference type="GO" id="GO:0005524">
    <property type="term" value="F:ATP binding"/>
    <property type="evidence" value="ECO:0007669"/>
    <property type="project" value="UniProtKB-UniRule"/>
</dbReference>
<dbReference type="SUPFAM" id="SSF52210">
    <property type="entry name" value="Succinyl-CoA synthetase domains"/>
    <property type="match status" value="2"/>
</dbReference>
<dbReference type="InterPro" id="IPR013815">
    <property type="entry name" value="ATP_grasp_subdomain_1"/>
</dbReference>
<keyword evidence="1" id="KW-0547">Nucleotide-binding</keyword>
<feature type="domain" description="ATP-grasp" evidence="2">
    <location>
        <begin position="498"/>
        <end position="534"/>
    </location>
</feature>